<dbReference type="AlphaFoldDB" id="L8PMJ4"/>
<proteinExistence type="predicted"/>
<dbReference type="Proteomes" id="UP000011205">
    <property type="component" value="Unassembled WGS sequence"/>
</dbReference>
<evidence type="ECO:0000313" key="3">
    <source>
        <dbReference type="Proteomes" id="UP000011205"/>
    </source>
</evidence>
<evidence type="ECO:0000313" key="2">
    <source>
        <dbReference type="EMBL" id="ELS58826.1"/>
    </source>
</evidence>
<gene>
    <name evidence="2" type="ORF">STVIR_0214</name>
</gene>
<organism evidence="2 3">
    <name type="scientific">Streptomyces viridochromogenes Tue57</name>
    <dbReference type="NCBI Taxonomy" id="1160705"/>
    <lineage>
        <taxon>Bacteria</taxon>
        <taxon>Bacillati</taxon>
        <taxon>Actinomycetota</taxon>
        <taxon>Actinomycetes</taxon>
        <taxon>Kitasatosporales</taxon>
        <taxon>Streptomycetaceae</taxon>
        <taxon>Streptomyces</taxon>
    </lineage>
</organism>
<keyword evidence="1" id="KW-0472">Membrane</keyword>
<evidence type="ECO:0000256" key="1">
    <source>
        <dbReference type="SAM" id="Phobius"/>
    </source>
</evidence>
<reference evidence="2 3" key="1">
    <citation type="journal article" date="2013" name="Genome Announc.">
        <title>Draft Genome Sequence of Streptomyces viridochromogenes Strain Tu57, Producer of Avilamycin.</title>
        <authorList>
            <person name="Gruning B.A."/>
            <person name="Erxleben A."/>
            <person name="Hahnlein A."/>
            <person name="Gunther S."/>
        </authorList>
    </citation>
    <scope>NUCLEOTIDE SEQUENCE [LARGE SCALE GENOMIC DNA]</scope>
    <source>
        <strain evidence="2 3">Tue57</strain>
    </source>
</reference>
<accession>L8PMJ4</accession>
<protein>
    <submittedName>
        <fullName evidence="2">Uncharacterized protein</fullName>
    </submittedName>
</protein>
<dbReference type="EMBL" id="AMLP01000010">
    <property type="protein sequence ID" value="ELS58826.1"/>
    <property type="molecule type" value="Genomic_DNA"/>
</dbReference>
<comment type="caution">
    <text evidence="2">The sequence shown here is derived from an EMBL/GenBank/DDBJ whole genome shotgun (WGS) entry which is preliminary data.</text>
</comment>
<keyword evidence="1" id="KW-1133">Transmembrane helix</keyword>
<keyword evidence="1" id="KW-0812">Transmembrane</keyword>
<sequence>MLLRPFGVAARLVVNAGYLGWAVGVALAGPGTR</sequence>
<name>L8PMJ4_STRVR</name>
<feature type="transmembrane region" description="Helical" evidence="1">
    <location>
        <begin position="12"/>
        <end position="31"/>
    </location>
</feature>